<dbReference type="Gene3D" id="3.40.50.300">
    <property type="entry name" value="P-loop containing nucleotide triphosphate hydrolases"/>
    <property type="match status" value="1"/>
</dbReference>
<dbReference type="SUPFAM" id="SSF52540">
    <property type="entry name" value="P-loop containing nucleoside triphosphate hydrolases"/>
    <property type="match status" value="1"/>
</dbReference>
<dbReference type="PANTHER" id="PTHR30486:SF12">
    <property type="entry name" value="TYPE IV PILUS ATPASE PILU"/>
    <property type="match status" value="1"/>
</dbReference>
<proteinExistence type="inferred from homology"/>
<name>A0ABT7VQX6_9GAMM</name>
<dbReference type="NCBIfam" id="TIGR01420">
    <property type="entry name" value="pilT_fam"/>
    <property type="match status" value="1"/>
</dbReference>
<keyword evidence="5" id="KW-1185">Reference proteome</keyword>
<dbReference type="PANTHER" id="PTHR30486">
    <property type="entry name" value="TWITCHING MOTILITY PROTEIN PILT"/>
    <property type="match status" value="1"/>
</dbReference>
<organism evidence="4 5">
    <name type="scientific">Candidatus Marithioploca araucensis</name>
    <dbReference type="NCBI Taxonomy" id="70273"/>
    <lineage>
        <taxon>Bacteria</taxon>
        <taxon>Pseudomonadati</taxon>
        <taxon>Pseudomonadota</taxon>
        <taxon>Gammaproteobacteria</taxon>
        <taxon>Thiotrichales</taxon>
        <taxon>Thiotrichaceae</taxon>
        <taxon>Candidatus Marithioploca</taxon>
    </lineage>
</organism>
<dbReference type="InterPro" id="IPR006321">
    <property type="entry name" value="PilT/PilU"/>
</dbReference>
<dbReference type="Proteomes" id="UP001171945">
    <property type="component" value="Unassembled WGS sequence"/>
</dbReference>
<evidence type="ECO:0000259" key="3">
    <source>
        <dbReference type="SMART" id="SM00382"/>
    </source>
</evidence>
<gene>
    <name evidence="4" type="ORF">QUF54_01765</name>
</gene>
<feature type="domain" description="AAA+ ATPase" evidence="3">
    <location>
        <begin position="255"/>
        <end position="380"/>
    </location>
</feature>
<dbReference type="Pfam" id="PF00437">
    <property type="entry name" value="T2SSE"/>
    <property type="match status" value="1"/>
</dbReference>
<accession>A0ABT7VQX6</accession>
<comment type="similarity">
    <text evidence="1">Belongs to the GSP E family.</text>
</comment>
<feature type="compositionally biased region" description="Basic and acidic residues" evidence="2">
    <location>
        <begin position="103"/>
        <end position="123"/>
    </location>
</feature>
<dbReference type="CDD" id="cd01131">
    <property type="entry name" value="PilT"/>
    <property type="match status" value="1"/>
</dbReference>
<protein>
    <submittedName>
        <fullName evidence="4">PilT/PilU family type 4a pilus ATPase</fullName>
    </submittedName>
</protein>
<evidence type="ECO:0000313" key="4">
    <source>
        <dbReference type="EMBL" id="MDM8562060.1"/>
    </source>
</evidence>
<dbReference type="EMBL" id="JAUCGM010000048">
    <property type="protein sequence ID" value="MDM8562060.1"/>
    <property type="molecule type" value="Genomic_DNA"/>
</dbReference>
<dbReference type="InterPro" id="IPR001482">
    <property type="entry name" value="T2SS/T4SS_dom"/>
</dbReference>
<evidence type="ECO:0000256" key="2">
    <source>
        <dbReference type="SAM" id="MobiDB-lite"/>
    </source>
</evidence>
<evidence type="ECO:0000313" key="5">
    <source>
        <dbReference type="Proteomes" id="UP001171945"/>
    </source>
</evidence>
<reference evidence="4" key="1">
    <citation type="submission" date="2023-06" db="EMBL/GenBank/DDBJ databases">
        <title>Uncultivated large filamentous bacteria from sulfidic sediments reveal new species and different genomic features in energy metabolism and defense.</title>
        <authorList>
            <person name="Fonseca A."/>
        </authorList>
    </citation>
    <scope>NUCLEOTIDE SEQUENCE</scope>
    <source>
        <strain evidence="4">HSG4</strain>
    </source>
</reference>
<dbReference type="SMART" id="SM00382">
    <property type="entry name" value="AAA"/>
    <property type="match status" value="1"/>
</dbReference>
<comment type="caution">
    <text evidence="4">The sequence shown here is derived from an EMBL/GenBank/DDBJ whole genome shotgun (WGS) entry which is preliminary data.</text>
</comment>
<feature type="region of interest" description="Disordered" evidence="2">
    <location>
        <begin position="102"/>
        <end position="128"/>
    </location>
</feature>
<dbReference type="InterPro" id="IPR003593">
    <property type="entry name" value="AAA+_ATPase"/>
</dbReference>
<sequence>MDLSPYLKLLTEKKGSDLFVSVGSPITIKLSGKNKPVGKKAVTAEMAKAAAFAMMSDAEKKQFIKDKALEFIYKHALGEFKVSLSFNKKGVGIVIQPASASEDSEKKADSENKKAKAEPKNDGPPEIPLIDSTDLLDYLRLIIEHSGSDLFVTVGSQIKAKIYGAARPLSTFVATPEITKKCAFSILTDEQIAQFEETRDLDFAISMPDGSARFRGNGFFQRKTIGLVMRFIPSEIPKASDLGLPDILLELIMAKRGLLLMVGGTGSGKSTTLAAMIDHRNANSPGHILTIEDPVEFSHPNQMSIVNQREVGVDTMSYAAGIKASLREAPDVILIGEIRTTETMEAALELANTGHLCISTMHANNANQALDRIVNMFPTDKHKALFMDMSSNISAIVSQRLIPDVRGKRCAGIEIMINTPNIANLILKGKLNEIKDAMKGSGAKGMQTFDDALFNLYKAGKVSLEEALNNADSRNDLQGKIQFG</sequence>
<dbReference type="InterPro" id="IPR050921">
    <property type="entry name" value="T4SS_GSP_E_ATPase"/>
</dbReference>
<dbReference type="Gene3D" id="3.30.450.90">
    <property type="match status" value="2"/>
</dbReference>
<dbReference type="InterPro" id="IPR027417">
    <property type="entry name" value="P-loop_NTPase"/>
</dbReference>
<evidence type="ECO:0000256" key="1">
    <source>
        <dbReference type="ARBA" id="ARBA00006611"/>
    </source>
</evidence>